<gene>
    <name evidence="2" type="ORF">FHS22_003338</name>
</gene>
<sequence>MTPRGTGRPGHRGSGGTSSLPLRILEEMDGGLLRKLLDARIPRSWTLQPCSGFDPPPDLDERKARVRRR</sequence>
<evidence type="ECO:0000313" key="2">
    <source>
        <dbReference type="EMBL" id="MBB5964055.1"/>
    </source>
</evidence>
<reference evidence="2 3" key="1">
    <citation type="submission" date="2020-08" db="EMBL/GenBank/DDBJ databases">
        <title>Genomic Encyclopedia of Type Strains, Phase III (KMG-III): the genomes of soil and plant-associated and newly described type strains.</title>
        <authorList>
            <person name="Whitman W."/>
        </authorList>
    </citation>
    <scope>NUCLEOTIDE SEQUENCE [LARGE SCALE GENOMIC DNA]</scope>
    <source>
        <strain evidence="2 3">CECT 3303</strain>
    </source>
</reference>
<dbReference type="Proteomes" id="UP000562352">
    <property type="component" value="Unassembled WGS sequence"/>
</dbReference>
<dbReference type="RefSeq" id="WP_184942613.1">
    <property type="nucleotide sequence ID" value="NZ_BAAAWZ010000001.1"/>
</dbReference>
<comment type="caution">
    <text evidence="2">The sequence shown here is derived from an EMBL/GenBank/DDBJ whole genome shotgun (WGS) entry which is preliminary data.</text>
</comment>
<feature type="region of interest" description="Disordered" evidence="1">
    <location>
        <begin position="46"/>
        <end position="69"/>
    </location>
</feature>
<name>A0A841D7C3_PLAVE</name>
<accession>A0A841D7C3</accession>
<evidence type="ECO:0000313" key="3">
    <source>
        <dbReference type="Proteomes" id="UP000562352"/>
    </source>
</evidence>
<feature type="region of interest" description="Disordered" evidence="1">
    <location>
        <begin position="1"/>
        <end position="22"/>
    </location>
</feature>
<keyword evidence="3" id="KW-1185">Reference proteome</keyword>
<organism evidence="2 3">
    <name type="scientific">Planomonospora venezuelensis</name>
    <dbReference type="NCBI Taxonomy" id="1999"/>
    <lineage>
        <taxon>Bacteria</taxon>
        <taxon>Bacillati</taxon>
        <taxon>Actinomycetota</taxon>
        <taxon>Actinomycetes</taxon>
        <taxon>Streptosporangiales</taxon>
        <taxon>Streptosporangiaceae</taxon>
        <taxon>Planomonospora</taxon>
    </lineage>
</organism>
<evidence type="ECO:0000256" key="1">
    <source>
        <dbReference type="SAM" id="MobiDB-lite"/>
    </source>
</evidence>
<dbReference type="EMBL" id="JACHJJ010000010">
    <property type="protein sequence ID" value="MBB5964055.1"/>
    <property type="molecule type" value="Genomic_DNA"/>
</dbReference>
<dbReference type="AlphaFoldDB" id="A0A841D7C3"/>
<proteinExistence type="predicted"/>
<protein>
    <submittedName>
        <fullName evidence="2">Uncharacterized protein</fullName>
    </submittedName>
</protein>